<comment type="caution">
    <text evidence="1">The sequence shown here is derived from an EMBL/GenBank/DDBJ whole genome shotgun (WGS) entry which is preliminary data.</text>
</comment>
<evidence type="ECO:0000313" key="1">
    <source>
        <dbReference type="EMBL" id="GGE43814.1"/>
    </source>
</evidence>
<gene>
    <name evidence="1" type="ORF">GCM10011391_23310</name>
</gene>
<sequence length="39" mass="4620">MAEAYLNATNRVFYTQSIQDLKEEKACLMHVNHDERRGH</sequence>
<proteinExistence type="predicted"/>
<accession>A0A8J2YHT2</accession>
<evidence type="ECO:0000313" key="2">
    <source>
        <dbReference type="Proteomes" id="UP000628775"/>
    </source>
</evidence>
<reference evidence="1" key="1">
    <citation type="journal article" date="2014" name="Int. J. Syst. Evol. Microbiol.">
        <title>Complete genome sequence of Corynebacterium casei LMG S-19264T (=DSM 44701T), isolated from a smear-ripened cheese.</title>
        <authorList>
            <consortium name="US DOE Joint Genome Institute (JGI-PGF)"/>
            <person name="Walter F."/>
            <person name="Albersmeier A."/>
            <person name="Kalinowski J."/>
            <person name="Ruckert C."/>
        </authorList>
    </citation>
    <scope>NUCLEOTIDE SEQUENCE</scope>
    <source>
        <strain evidence="1">CGMCC 1.15371</strain>
    </source>
</reference>
<keyword evidence="2" id="KW-1185">Reference proteome</keyword>
<organism evidence="1 2">
    <name type="scientific">Pullulanibacillus camelliae</name>
    <dbReference type="NCBI Taxonomy" id="1707096"/>
    <lineage>
        <taxon>Bacteria</taxon>
        <taxon>Bacillati</taxon>
        <taxon>Bacillota</taxon>
        <taxon>Bacilli</taxon>
        <taxon>Bacillales</taxon>
        <taxon>Sporolactobacillaceae</taxon>
        <taxon>Pullulanibacillus</taxon>
    </lineage>
</organism>
<protein>
    <submittedName>
        <fullName evidence="1">Uncharacterized protein</fullName>
    </submittedName>
</protein>
<dbReference type="EMBL" id="BMIR01000010">
    <property type="protein sequence ID" value="GGE43814.1"/>
    <property type="molecule type" value="Genomic_DNA"/>
</dbReference>
<name>A0A8J2YHT2_9BACL</name>
<dbReference type="Proteomes" id="UP000628775">
    <property type="component" value="Unassembled WGS sequence"/>
</dbReference>
<dbReference type="AlphaFoldDB" id="A0A8J2YHT2"/>
<reference evidence="1" key="2">
    <citation type="submission" date="2020-09" db="EMBL/GenBank/DDBJ databases">
        <authorList>
            <person name="Sun Q."/>
            <person name="Zhou Y."/>
        </authorList>
    </citation>
    <scope>NUCLEOTIDE SEQUENCE</scope>
    <source>
        <strain evidence="1">CGMCC 1.15371</strain>
    </source>
</reference>